<name>A0A0G4DHW8_9VIRU</name>
<dbReference type="KEGG" id="vg:28340319"/>
<keyword evidence="2" id="KW-1185">Reference proteome</keyword>
<reference evidence="2" key="1">
    <citation type="submission" date="2013-02" db="EMBL/GenBank/DDBJ databases">
        <title>Molecular description of 4 RNA segments of a novel Emaravirus, Pigeonpea chlorotic ringspot virus, identified by Deep-sequencing.</title>
        <authorList>
            <person name="Elbeaino T."/>
            <person name="Digiaro Michele M."/>
        </authorList>
    </citation>
    <scope>NUCLEOTIDE SEQUENCE [LARGE SCALE GENOMIC DNA]</scope>
</reference>
<organism evidence="1 2">
    <name type="scientific">Emaravirus toordali</name>
    <dbReference type="NCBI Taxonomy" id="1980430"/>
    <lineage>
        <taxon>Viruses</taxon>
        <taxon>Riboviria</taxon>
        <taxon>Orthornavirae</taxon>
        <taxon>Negarnaviricota</taxon>
        <taxon>Polyploviricotina</taxon>
        <taxon>Bunyaviricetes</taxon>
        <taxon>Elliovirales</taxon>
        <taxon>Fimoviridae</taxon>
        <taxon>Emaravirus</taxon>
    </lineage>
</organism>
<dbReference type="GeneID" id="28340319"/>
<dbReference type="Proteomes" id="UP000202304">
    <property type="component" value="Genome"/>
</dbReference>
<accession>A0A0G4DHW8</accession>
<dbReference type="InterPro" id="IPR049107">
    <property type="entry name" value="ABC_AB"/>
</dbReference>
<protein>
    <submittedName>
        <fullName evidence="1">p6 protein</fullName>
    </submittedName>
</protein>
<sequence length="238" mass="27122">MASKGFERTFNICNTANLEELYSELESQLYYSAIEYMLSIDLYGEIAVLREIYEDNSLDLSILISSAPYLIIEGNSVSRKSVKYFTRYLQFSMSLFGVSEDACSGLCPDYHIFGSVHRQKQILPYIPNNSKYLLVDTSILKESVWDVMRGVDPYKVLERVYLDQPRSMDLSESTVAFNFHIMAISYISIRSSSKLKIECKKLRLSSRIFSDNGATSASHVKDAEFNSIDKSHSPSQLE</sequence>
<dbReference type="EMBL" id="HG939490">
    <property type="protein sequence ID" value="CDN67483.1"/>
    <property type="molecule type" value="Genomic_RNA"/>
</dbReference>
<dbReference type="RefSeq" id="YP_009268862.1">
    <property type="nucleotide sequence ID" value="NC_030659.1"/>
</dbReference>
<proteinExistence type="predicted"/>
<dbReference type="Pfam" id="PF21707">
    <property type="entry name" value="ABC_AB"/>
    <property type="match status" value="1"/>
</dbReference>
<reference evidence="1 2" key="2">
    <citation type="submission" date="2014-02" db="EMBL/GenBank/DDBJ databases">
        <title>Molecular description of 6 RNA segments of a novel emaravirus, Pigeonpea chlorotic ringspot virus, identified by Deep-sequencing.</title>
        <authorList>
            <person name="Elbeaino T."/>
        </authorList>
    </citation>
    <scope>NUCLEOTIDE SEQUENCE [LARGE SCALE GENOMIC DNA]</scope>
    <source>
        <strain evidence="1">ICP8863</strain>
    </source>
</reference>
<evidence type="ECO:0000313" key="2">
    <source>
        <dbReference type="Proteomes" id="UP000202304"/>
    </source>
</evidence>
<evidence type="ECO:0000313" key="1">
    <source>
        <dbReference type="EMBL" id="CDN67483.1"/>
    </source>
</evidence>
<gene>
    <name evidence="1" type="primary">p6</name>
</gene>
<dbReference type="OrthoDB" id="27253at10239"/>